<dbReference type="InterPro" id="IPR011990">
    <property type="entry name" value="TPR-like_helical_dom_sf"/>
</dbReference>
<evidence type="ECO:0000256" key="1">
    <source>
        <dbReference type="ARBA" id="ARBA00022737"/>
    </source>
</evidence>
<dbReference type="Pfam" id="PF13181">
    <property type="entry name" value="TPR_8"/>
    <property type="match status" value="1"/>
</dbReference>
<evidence type="ECO:0000256" key="3">
    <source>
        <dbReference type="PROSITE-ProRule" id="PRU00339"/>
    </source>
</evidence>
<dbReference type="SUPFAM" id="SSF48452">
    <property type="entry name" value="TPR-like"/>
    <property type="match status" value="1"/>
</dbReference>
<evidence type="ECO:0000256" key="2">
    <source>
        <dbReference type="ARBA" id="ARBA00022803"/>
    </source>
</evidence>
<dbReference type="EMBL" id="FLUO01000001">
    <property type="protein sequence ID" value="SBV96257.1"/>
    <property type="molecule type" value="Genomic_DNA"/>
</dbReference>
<dbReference type="Pfam" id="PF13432">
    <property type="entry name" value="TPR_16"/>
    <property type="match status" value="1"/>
</dbReference>
<dbReference type="PANTHER" id="PTHR44858:SF1">
    <property type="entry name" value="UDP-N-ACETYLGLUCOSAMINE--PEPTIDE N-ACETYLGLUCOSAMINYLTRANSFERASE SPINDLY-RELATED"/>
    <property type="match status" value="1"/>
</dbReference>
<accession>A0A212J9X4</accession>
<protein>
    <submittedName>
        <fullName evidence="4">Uncharacterized protein</fullName>
    </submittedName>
</protein>
<dbReference type="PROSITE" id="PS50005">
    <property type="entry name" value="TPR"/>
    <property type="match status" value="1"/>
</dbReference>
<keyword evidence="1" id="KW-0677">Repeat</keyword>
<dbReference type="InterPro" id="IPR019734">
    <property type="entry name" value="TPR_rpt"/>
</dbReference>
<reference evidence="4" key="1">
    <citation type="submission" date="2016-04" db="EMBL/GenBank/DDBJ databases">
        <authorList>
            <person name="Evans L.H."/>
            <person name="Alamgir A."/>
            <person name="Owens N."/>
            <person name="Weber N.D."/>
            <person name="Virtaneva K."/>
            <person name="Barbian K."/>
            <person name="Babar A."/>
            <person name="Rosenke K."/>
        </authorList>
    </citation>
    <scope>NUCLEOTIDE SEQUENCE</scope>
    <source>
        <strain evidence="4">86</strain>
    </source>
</reference>
<dbReference type="Gene3D" id="1.25.40.10">
    <property type="entry name" value="Tetratricopeptide repeat domain"/>
    <property type="match status" value="1"/>
</dbReference>
<dbReference type="InterPro" id="IPR050498">
    <property type="entry name" value="Ycf3"/>
</dbReference>
<feature type="repeat" description="TPR" evidence="3">
    <location>
        <begin position="111"/>
        <end position="144"/>
    </location>
</feature>
<proteinExistence type="predicted"/>
<evidence type="ECO:0000313" key="4">
    <source>
        <dbReference type="EMBL" id="SBV96257.1"/>
    </source>
</evidence>
<dbReference type="Gene3D" id="3.40.50.2000">
    <property type="entry name" value="Glycogen Phosphorylase B"/>
    <property type="match status" value="1"/>
</dbReference>
<keyword evidence="2 3" id="KW-0802">TPR repeat</keyword>
<name>A0A212J9X4_9PROT</name>
<organism evidence="4">
    <name type="scientific">uncultured Alphaproteobacteria bacterium</name>
    <dbReference type="NCBI Taxonomy" id="91750"/>
    <lineage>
        <taxon>Bacteria</taxon>
        <taxon>Pseudomonadati</taxon>
        <taxon>Pseudomonadota</taxon>
        <taxon>Alphaproteobacteria</taxon>
        <taxon>environmental samples</taxon>
    </lineage>
</organism>
<dbReference type="SUPFAM" id="SSF53756">
    <property type="entry name" value="UDP-Glycosyltransferase/glycogen phosphorylase"/>
    <property type="match status" value="1"/>
</dbReference>
<dbReference type="SMART" id="SM00028">
    <property type="entry name" value="TPR"/>
    <property type="match status" value="3"/>
</dbReference>
<sequence>MTRNSRILADALHAEGIAAIVRGDRATALARWIEALGIDPAHADAAVNATLAALQLGRWAEAEALAAAAIARGHPDPRLRLWRGHARVGEGRAAAAADAYREALDADPGQPEAWYALGLVLRDLDRREAARAAFGRVLELVPDHAEAAFEAAQLDLAAGRWAQGFALWQARLRRSQPLLPERLEGDPWDGAPAPGATLLLQAEQGVGDTLQFLRYAGLAAARVGRVVVRAHAPLAPLLGRPGLPWRAARFGETVAADLHAPLLDLPRLLGCADPCADRAAWLAAEPPVRRGNVVALVWAGNPEHHNDARRSAGFDAVLPLRAVPGVEFRHFQFGAGAETAAWPELIDATAGISDFDRSAAALAACDLVIAVDTAIVHLAGALGLPAWVLTPAVADWRWGAEGTASPWYPLARVFRQSVAGDWSGPVAAVAAALAAWRKQSAMESARQGE</sequence>
<gene>
    <name evidence="4" type="ORF">KL86APRO_10736</name>
</gene>
<dbReference type="AlphaFoldDB" id="A0A212J9X4"/>
<dbReference type="PANTHER" id="PTHR44858">
    <property type="entry name" value="TETRATRICOPEPTIDE REPEAT PROTEIN 6"/>
    <property type="match status" value="1"/>
</dbReference>